<feature type="domain" description="F-box" evidence="1">
    <location>
        <begin position="64"/>
        <end position="126"/>
    </location>
</feature>
<proteinExistence type="predicted"/>
<comment type="caution">
    <text evidence="2">The sequence shown here is derived from an EMBL/GenBank/DDBJ whole genome shotgun (WGS) entry which is preliminary data.</text>
</comment>
<keyword evidence="3" id="KW-1185">Reference proteome</keyword>
<dbReference type="SUPFAM" id="SSF52047">
    <property type="entry name" value="RNI-like"/>
    <property type="match status" value="1"/>
</dbReference>
<dbReference type="InterPro" id="IPR032675">
    <property type="entry name" value="LRR_dom_sf"/>
</dbReference>
<evidence type="ECO:0000313" key="3">
    <source>
        <dbReference type="Proteomes" id="UP001498398"/>
    </source>
</evidence>
<dbReference type="EMBL" id="JBANRG010000003">
    <property type="protein sequence ID" value="KAK7469059.1"/>
    <property type="molecule type" value="Genomic_DNA"/>
</dbReference>
<dbReference type="Pfam" id="PF12937">
    <property type="entry name" value="F-box-like"/>
    <property type="match status" value="1"/>
</dbReference>
<organism evidence="2 3">
    <name type="scientific">Marasmiellus scandens</name>
    <dbReference type="NCBI Taxonomy" id="2682957"/>
    <lineage>
        <taxon>Eukaryota</taxon>
        <taxon>Fungi</taxon>
        <taxon>Dikarya</taxon>
        <taxon>Basidiomycota</taxon>
        <taxon>Agaricomycotina</taxon>
        <taxon>Agaricomycetes</taxon>
        <taxon>Agaricomycetidae</taxon>
        <taxon>Agaricales</taxon>
        <taxon>Marasmiineae</taxon>
        <taxon>Omphalotaceae</taxon>
        <taxon>Marasmiellus</taxon>
    </lineage>
</organism>
<reference evidence="2 3" key="1">
    <citation type="submission" date="2024-01" db="EMBL/GenBank/DDBJ databases">
        <title>A draft genome for the cacao thread blight pathogen Marasmiellus scandens.</title>
        <authorList>
            <person name="Baruah I.K."/>
            <person name="Leung J."/>
            <person name="Bukari Y."/>
            <person name="Amoako-Attah I."/>
            <person name="Meinhardt L.W."/>
            <person name="Bailey B.A."/>
            <person name="Cohen S.P."/>
        </authorList>
    </citation>
    <scope>NUCLEOTIDE SEQUENCE [LARGE SCALE GENOMIC DNA]</scope>
    <source>
        <strain evidence="2 3">GH-19</strain>
    </source>
</reference>
<evidence type="ECO:0000259" key="1">
    <source>
        <dbReference type="Pfam" id="PF12937"/>
    </source>
</evidence>
<dbReference type="Gene3D" id="3.80.10.10">
    <property type="entry name" value="Ribonuclease Inhibitor"/>
    <property type="match status" value="1"/>
</dbReference>
<sequence length="536" mass="61174">MYQLSDLETTQPRNTVNGAERDSDCFHVAKLRSPTILDELRCKYKEHLMSVGDNYRALIAPVRKLPTEILLDIFSLLCVDSPGLSITIADNGKDIISLPTLTIASTCSHWRNITLSHPVLWSNISVRLEDQKWDIQGLLNLYLKHSRPAMLSLTVTILKDIYDHERDEYVERLLHDSELIFRSFLNETTRWYRISFEMDPSLYHSMFEDIYLNNRGDTMSHLKHIKLIGDGLDNHLPSHFFDGCTLILALQTLGISGLIFDVAPSLLLDQLTEVDLDCQRTAAVRELIDCCPNLRALRLSDEHFFHDDPTSLTITSHSLESISISIHLRRLPELCDMLSLLNAPNLMSLSLSTTCETESDSRKLLDNLKVMIGKTSSSLRELTLDNFVLTDQDLCELLPLMPHLQRLTLLVDGHYDKLAKETLFSALHAPQASHKASVPERHLVPNLVHLEIHLNEYRIPAMSPWQRKPVDSGTIVSMLETRQDTLRHFKLCAALYSVPTLQWFESLEPGGLHWNRLLALHTRGLRTTLSLRCRGR</sequence>
<dbReference type="Gene3D" id="1.20.1280.50">
    <property type="match status" value="1"/>
</dbReference>
<name>A0ABR1JYB3_9AGAR</name>
<protein>
    <recommendedName>
        <fullName evidence="1">F-box domain-containing protein</fullName>
    </recommendedName>
</protein>
<gene>
    <name evidence="2" type="ORF">VKT23_003552</name>
</gene>
<dbReference type="InterPro" id="IPR001810">
    <property type="entry name" value="F-box_dom"/>
</dbReference>
<accession>A0ABR1JYB3</accession>
<dbReference type="Proteomes" id="UP001498398">
    <property type="component" value="Unassembled WGS sequence"/>
</dbReference>
<evidence type="ECO:0000313" key="2">
    <source>
        <dbReference type="EMBL" id="KAK7469059.1"/>
    </source>
</evidence>